<dbReference type="PATRIC" id="fig|36816.3.peg.191"/>
<evidence type="ECO:0000313" key="2">
    <source>
        <dbReference type="EMBL" id="KOT46777.1"/>
    </source>
</evidence>
<protein>
    <submittedName>
        <fullName evidence="2">Uncharacterized protein</fullName>
    </submittedName>
</protein>
<dbReference type="Proteomes" id="UP000037773">
    <property type="component" value="Unassembled WGS sequence"/>
</dbReference>
<reference evidence="2 3" key="1">
    <citation type="submission" date="2015-07" db="EMBL/GenBank/DDBJ databases">
        <authorList>
            <person name="Noorani M."/>
        </authorList>
    </citation>
    <scope>NUCLEOTIDE SEQUENCE [LARGE SCALE GENOMIC DNA]</scope>
    <source>
        <strain evidence="2 3">NRRL B-24567</strain>
    </source>
</reference>
<dbReference type="OrthoDB" id="4319850at2"/>
<gene>
    <name evidence="2" type="ORF">ADK41_00890</name>
</gene>
<keyword evidence="1" id="KW-0472">Membrane</keyword>
<dbReference type="RefSeq" id="WP_030381015.1">
    <property type="nucleotide sequence ID" value="NZ_LGCN01000001.1"/>
</dbReference>
<proteinExistence type="predicted"/>
<sequence>MGTDPNFTFLKAFFSARIDRLRNVRDDRGAISIETMMIIAGLVVAAGVAVAIIATKVSEKAATIK</sequence>
<name>A0A0M8QN80_9ACTN</name>
<feature type="transmembrane region" description="Helical" evidence="1">
    <location>
        <begin position="30"/>
        <end position="55"/>
    </location>
</feature>
<keyword evidence="1" id="KW-0812">Transmembrane</keyword>
<accession>A0A0M8QN80</accession>
<dbReference type="EMBL" id="LGCN01000001">
    <property type="protein sequence ID" value="KOT46777.1"/>
    <property type="molecule type" value="Genomic_DNA"/>
</dbReference>
<keyword evidence="1" id="KW-1133">Transmembrane helix</keyword>
<evidence type="ECO:0000256" key="1">
    <source>
        <dbReference type="SAM" id="Phobius"/>
    </source>
</evidence>
<keyword evidence="3" id="KW-1185">Reference proteome</keyword>
<evidence type="ECO:0000313" key="3">
    <source>
        <dbReference type="Proteomes" id="UP000037773"/>
    </source>
</evidence>
<organism evidence="2 3">
    <name type="scientific">Streptomyces caelestis</name>
    <dbReference type="NCBI Taxonomy" id="36816"/>
    <lineage>
        <taxon>Bacteria</taxon>
        <taxon>Bacillati</taxon>
        <taxon>Actinomycetota</taxon>
        <taxon>Actinomycetes</taxon>
        <taxon>Kitasatosporales</taxon>
        <taxon>Streptomycetaceae</taxon>
        <taxon>Streptomyces</taxon>
    </lineage>
</organism>
<comment type="caution">
    <text evidence="2">The sequence shown here is derived from an EMBL/GenBank/DDBJ whole genome shotgun (WGS) entry which is preliminary data.</text>
</comment>
<dbReference type="AlphaFoldDB" id="A0A0M8QN80"/>